<evidence type="ECO:0000256" key="1">
    <source>
        <dbReference type="PROSITE-ProRule" id="PRU00464"/>
    </source>
</evidence>
<protein>
    <recommendedName>
        <fullName evidence="3">HIT domain-containing protein</fullName>
    </recommendedName>
</protein>
<evidence type="ECO:0000313" key="5">
    <source>
        <dbReference type="Proteomes" id="UP001501218"/>
    </source>
</evidence>
<dbReference type="PANTHER" id="PTHR46648">
    <property type="entry name" value="HIT FAMILY PROTEIN 1"/>
    <property type="match status" value="1"/>
</dbReference>
<evidence type="ECO:0000259" key="3">
    <source>
        <dbReference type="PROSITE" id="PS51084"/>
    </source>
</evidence>
<dbReference type="InterPro" id="IPR036265">
    <property type="entry name" value="HIT-like_sf"/>
</dbReference>
<dbReference type="InterPro" id="IPR001310">
    <property type="entry name" value="Histidine_triad_HIT"/>
</dbReference>
<gene>
    <name evidence="4" type="ORF">GCM10009854_29300</name>
</gene>
<dbReference type="Pfam" id="PF01230">
    <property type="entry name" value="HIT"/>
    <property type="match status" value="1"/>
</dbReference>
<comment type="caution">
    <text evidence="4">The sequence shown here is derived from an EMBL/GenBank/DDBJ whole genome shotgun (WGS) entry which is preliminary data.</text>
</comment>
<name>A0ABN3GEC4_9PSEU</name>
<feature type="short sequence motif" description="Histidine triad motif" evidence="1">
    <location>
        <begin position="109"/>
        <end position="113"/>
    </location>
</feature>
<organism evidence="4 5">
    <name type="scientific">Saccharopolyspora halophila</name>
    <dbReference type="NCBI Taxonomy" id="405551"/>
    <lineage>
        <taxon>Bacteria</taxon>
        <taxon>Bacillati</taxon>
        <taxon>Actinomycetota</taxon>
        <taxon>Actinomycetes</taxon>
        <taxon>Pseudonocardiales</taxon>
        <taxon>Pseudonocardiaceae</taxon>
        <taxon>Saccharopolyspora</taxon>
    </lineage>
</organism>
<dbReference type="InterPro" id="IPR011146">
    <property type="entry name" value="HIT-like"/>
</dbReference>
<dbReference type="Proteomes" id="UP001501218">
    <property type="component" value="Unassembled WGS sequence"/>
</dbReference>
<feature type="domain" description="HIT" evidence="3">
    <location>
        <begin position="19"/>
        <end position="124"/>
    </location>
</feature>
<dbReference type="RefSeq" id="WP_344131758.1">
    <property type="nucleotide sequence ID" value="NZ_BAAARA010000008.1"/>
</dbReference>
<dbReference type="Gene3D" id="3.30.428.10">
    <property type="entry name" value="HIT-like"/>
    <property type="match status" value="1"/>
</dbReference>
<keyword evidence="5" id="KW-1185">Reference proteome</keyword>
<dbReference type="SUPFAM" id="SSF54197">
    <property type="entry name" value="HIT-like"/>
    <property type="match status" value="1"/>
</dbReference>
<dbReference type="EMBL" id="BAAARA010000008">
    <property type="protein sequence ID" value="GAA2349726.1"/>
    <property type="molecule type" value="Genomic_DNA"/>
</dbReference>
<evidence type="ECO:0000313" key="4">
    <source>
        <dbReference type="EMBL" id="GAA2349726.1"/>
    </source>
</evidence>
<dbReference type="PROSITE" id="PS51084">
    <property type="entry name" value="HIT_2"/>
    <property type="match status" value="1"/>
</dbReference>
<evidence type="ECO:0000256" key="2">
    <source>
        <dbReference type="SAM" id="MobiDB-lite"/>
    </source>
</evidence>
<accession>A0ABN3GEC4</accession>
<feature type="region of interest" description="Disordered" evidence="2">
    <location>
        <begin position="189"/>
        <end position="231"/>
    </location>
</feature>
<dbReference type="PANTHER" id="PTHR46648:SF1">
    <property type="entry name" value="ADENOSINE 5'-MONOPHOSPHORAMIDASE HNT1"/>
    <property type="match status" value="1"/>
</dbReference>
<proteinExistence type="predicted"/>
<reference evidence="4 5" key="1">
    <citation type="journal article" date="2019" name="Int. J. Syst. Evol. Microbiol.">
        <title>The Global Catalogue of Microorganisms (GCM) 10K type strain sequencing project: providing services to taxonomists for standard genome sequencing and annotation.</title>
        <authorList>
            <consortium name="The Broad Institute Genomics Platform"/>
            <consortium name="The Broad Institute Genome Sequencing Center for Infectious Disease"/>
            <person name="Wu L."/>
            <person name="Ma J."/>
        </authorList>
    </citation>
    <scope>NUCLEOTIDE SEQUENCE [LARGE SCALE GENOMIC DNA]</scope>
    <source>
        <strain evidence="4 5">JCM 16221</strain>
    </source>
</reference>
<sequence length="231" mass="25808">MTSGWPPDWADRISGASCEMCRSERKDEDQYGIRIHATEHTDAVLQRAAIQPGYTLVIWRGRHVVEPFELTDAEASAYWRDVLTVARALNDFYQPLKMNYETLGNTVPHLHTHLLPRYVEDPAPGRPFPLLPQNGSEAITDSNRLAEDAAALRTLLSWPNTPLPAGTLSSHTVRVFRVSFLHQGRPLRGRLPAVSWPGQRDAGHAASGRSGRPRPGQTGRQAAPRRMRSPR</sequence>